<dbReference type="AlphaFoldDB" id="A0AAN1N9Q9"/>
<dbReference type="KEGG" id="ful:C4N20_07500"/>
<reference evidence="2 3" key="1">
    <citation type="submission" date="2018-06" db="EMBL/GenBank/DDBJ databases">
        <authorList>
            <consortium name="Pathogen Informatics"/>
            <person name="Doyle S."/>
        </authorList>
    </citation>
    <scope>NUCLEOTIDE SEQUENCE [LARGE SCALE GENOMIC DNA]</scope>
    <source>
        <strain evidence="2 3">NCTC12112</strain>
    </source>
</reference>
<gene>
    <name evidence="2" type="ORF">NCTC12112_02869</name>
</gene>
<evidence type="ECO:0000313" key="3">
    <source>
        <dbReference type="Proteomes" id="UP000249008"/>
    </source>
</evidence>
<organism evidence="2 3">
    <name type="scientific">Fusobacterium ulcerans</name>
    <dbReference type="NCBI Taxonomy" id="861"/>
    <lineage>
        <taxon>Bacteria</taxon>
        <taxon>Fusobacteriati</taxon>
        <taxon>Fusobacteriota</taxon>
        <taxon>Fusobacteriia</taxon>
        <taxon>Fusobacteriales</taxon>
        <taxon>Fusobacteriaceae</taxon>
        <taxon>Fusobacterium</taxon>
    </lineage>
</organism>
<dbReference type="KEGG" id="ful:C4N20_04915"/>
<keyword evidence="1" id="KW-0175">Coiled coil</keyword>
<dbReference type="Proteomes" id="UP000249008">
    <property type="component" value="Chromosome 1"/>
</dbReference>
<protein>
    <recommendedName>
        <fullName evidence="4">Stress response protein NST1</fullName>
    </recommendedName>
</protein>
<evidence type="ECO:0000313" key="2">
    <source>
        <dbReference type="EMBL" id="SQJ13634.1"/>
    </source>
</evidence>
<proteinExistence type="predicted"/>
<evidence type="ECO:0000256" key="1">
    <source>
        <dbReference type="SAM" id="Coils"/>
    </source>
</evidence>
<name>A0AAN1N9Q9_9FUSO</name>
<evidence type="ECO:0008006" key="4">
    <source>
        <dbReference type="Google" id="ProtNLM"/>
    </source>
</evidence>
<accession>A0AAN1N9Q9</accession>
<feature type="coiled-coil region" evidence="1">
    <location>
        <begin position="32"/>
        <end position="76"/>
    </location>
</feature>
<dbReference type="RefSeq" id="WP_005979560.1">
    <property type="nucleotide sequence ID" value="NZ_BAABXY010000001.1"/>
</dbReference>
<dbReference type="GeneID" id="78454648"/>
<dbReference type="EMBL" id="LS483487">
    <property type="protein sequence ID" value="SQJ13634.1"/>
    <property type="molecule type" value="Genomic_DNA"/>
</dbReference>
<sequence length="193" mass="22438">MKKVVTMFLFLSCLTTALYSQEVSEKEGRKVLEQIRREIQAEEKAKLKAIEDAEKAKAEEEKARIAAEKAEEKKGKKILEDIRRDMNESLEEKVFRSDNNPEARIAAAGAAFEIGKERMAFLKMEEEEIVKLEEVLGMEPNENRVFLSQKFDEVYDQFNSNNNEIELLLLENEKLNEYLSRLDRMEQKVRAGN</sequence>